<dbReference type="Proteomes" id="UP000886885">
    <property type="component" value="Chromosome 1D"/>
</dbReference>
<keyword evidence="4" id="KW-1185">Reference proteome</keyword>
<dbReference type="OrthoDB" id="167668at2759"/>
<evidence type="ECO:0000313" key="3">
    <source>
        <dbReference type="EMBL" id="KAG6788652.1"/>
    </source>
</evidence>
<sequence length="473" mass="54319">MAESSIISDQKVEALAKKGMDRIKKVYVWDMDETLILLKSLLNGTYAQAFNGLKDVQKGIEIGKMWEKHILQICDDLFFYEQIENYNKPFLDAMSQYDDGLDLSNYDFNQDGFSPPSDDVNEKKLAYRHRAIANKYKQGLHNILDQEMVNLWEELYNLTDEYTDRWLSSARAFLEQCSGWKEDPTRCLASTDGIINHADAKFEPINVLVTSGSLIPSLVKCLLFRLDNSITHENGGWSNYILFFPHKKALVPILGGAEVFIQMRIWVCNVLKVGKLDEPCNLDVIELAIPAVLYKHKTFLIWNFHYFAFEFNSIDFRLRAEFEAQLIIDKPDEVVIQLDGVNTHCYNFSKTLNENLGQGNTQNRLTLLQPCFVVMRPETKCSVVSVYSSWEVGKPKCFQWIKERFNGPNVHFCVIGDGWEECEGAQAMQWPFVKIGMHPGGDHRFPGLTLRTLGYYFAVVYGDPDAENNEDKS</sequence>
<dbReference type="InterPro" id="IPR028472">
    <property type="entry name" value="EYA"/>
</dbReference>
<feature type="binding site" evidence="2">
    <location>
        <position position="32"/>
    </location>
    <ligand>
        <name>Mg(2+)</name>
        <dbReference type="ChEBI" id="CHEBI:18420"/>
    </ligand>
</feature>
<dbReference type="GO" id="GO:0005634">
    <property type="term" value="C:nucleus"/>
    <property type="evidence" value="ECO:0007669"/>
    <property type="project" value="TreeGrafter"/>
</dbReference>
<reference evidence="3" key="1">
    <citation type="journal article" date="2020" name="bioRxiv">
        <title>Hybrid origin of Populus tomentosa Carr. identified through genome sequencing and phylogenomic analysis.</title>
        <authorList>
            <person name="An X."/>
            <person name="Gao K."/>
            <person name="Chen Z."/>
            <person name="Li J."/>
            <person name="Yang X."/>
            <person name="Yang X."/>
            <person name="Zhou J."/>
            <person name="Guo T."/>
            <person name="Zhao T."/>
            <person name="Huang S."/>
            <person name="Miao D."/>
            <person name="Khan W.U."/>
            <person name="Rao P."/>
            <person name="Ye M."/>
            <person name="Lei B."/>
            <person name="Liao W."/>
            <person name="Wang J."/>
            <person name="Ji L."/>
            <person name="Li Y."/>
            <person name="Guo B."/>
            <person name="Mustafa N.S."/>
            <person name="Li S."/>
            <person name="Yun Q."/>
            <person name="Keller S.R."/>
            <person name="Mao J."/>
            <person name="Zhang R."/>
            <person name="Strauss S.H."/>
        </authorList>
    </citation>
    <scope>NUCLEOTIDE SEQUENCE</scope>
    <source>
        <strain evidence="3">GM15</strain>
        <tissue evidence="3">Leaf</tissue>
    </source>
</reference>
<comment type="cofactor">
    <cofactor evidence="2">
        <name>Mg(2+)</name>
        <dbReference type="ChEBI" id="CHEBI:18420"/>
    </cofactor>
    <text evidence="2">Binds 1 Mg(2+) ion per subunit.</text>
</comment>
<organism evidence="3 4">
    <name type="scientific">Populus tomentosa</name>
    <name type="common">Chinese white poplar</name>
    <dbReference type="NCBI Taxonomy" id="118781"/>
    <lineage>
        <taxon>Eukaryota</taxon>
        <taxon>Viridiplantae</taxon>
        <taxon>Streptophyta</taxon>
        <taxon>Embryophyta</taxon>
        <taxon>Tracheophyta</taxon>
        <taxon>Spermatophyta</taxon>
        <taxon>Magnoliopsida</taxon>
        <taxon>eudicotyledons</taxon>
        <taxon>Gunneridae</taxon>
        <taxon>Pentapetalae</taxon>
        <taxon>rosids</taxon>
        <taxon>fabids</taxon>
        <taxon>Malpighiales</taxon>
        <taxon>Salicaceae</taxon>
        <taxon>Saliceae</taxon>
        <taxon>Populus</taxon>
    </lineage>
</organism>
<dbReference type="PANTHER" id="PTHR10190:SF16">
    <property type="entry name" value="DEVELOPMENTAL PROTEIN EYES ABSENT"/>
    <property type="match status" value="1"/>
</dbReference>
<keyword evidence="2" id="KW-0479">Metal-binding</keyword>
<dbReference type="PANTHER" id="PTHR10190">
    <property type="entry name" value="EYES ABSENT"/>
    <property type="match status" value="1"/>
</dbReference>
<gene>
    <name evidence="3" type="ORF">POTOM_004725</name>
</gene>
<evidence type="ECO:0000256" key="1">
    <source>
        <dbReference type="PIRSR" id="PIRSR628472-1"/>
    </source>
</evidence>
<feature type="binding site" evidence="2">
    <location>
        <position position="30"/>
    </location>
    <ligand>
        <name>Mg(2+)</name>
        <dbReference type="ChEBI" id="CHEBI:18420"/>
    </ligand>
</feature>
<dbReference type="GO" id="GO:0045739">
    <property type="term" value="P:positive regulation of DNA repair"/>
    <property type="evidence" value="ECO:0007669"/>
    <property type="project" value="TreeGrafter"/>
</dbReference>
<dbReference type="InterPro" id="IPR006545">
    <property type="entry name" value="EYA_dom"/>
</dbReference>
<comment type="caution">
    <text evidence="3">The sequence shown here is derived from an EMBL/GenBank/DDBJ whole genome shotgun (WGS) entry which is preliminary data.</text>
</comment>
<dbReference type="NCBIfam" id="TIGR01658">
    <property type="entry name" value="EYA-cons_domain"/>
    <property type="match status" value="1"/>
</dbReference>
<feature type="active site" description="Nucleophile" evidence="1">
    <location>
        <position position="30"/>
    </location>
</feature>
<protein>
    <submittedName>
        <fullName evidence="3">Uncharacterized protein</fullName>
    </submittedName>
</protein>
<dbReference type="GO" id="GO:0004725">
    <property type="term" value="F:protein tyrosine phosphatase activity"/>
    <property type="evidence" value="ECO:0007669"/>
    <property type="project" value="InterPro"/>
</dbReference>
<name>A0A8X8AKN9_POPTO</name>
<feature type="active site" description="Proton donor" evidence="1">
    <location>
        <position position="32"/>
    </location>
</feature>
<dbReference type="GO" id="GO:0046872">
    <property type="term" value="F:metal ion binding"/>
    <property type="evidence" value="ECO:0007669"/>
    <property type="project" value="UniProtKB-KW"/>
</dbReference>
<dbReference type="GO" id="GO:0030154">
    <property type="term" value="P:cell differentiation"/>
    <property type="evidence" value="ECO:0007669"/>
    <property type="project" value="TreeGrafter"/>
</dbReference>
<evidence type="ECO:0000256" key="2">
    <source>
        <dbReference type="PIRSR" id="PIRSR628472-2"/>
    </source>
</evidence>
<accession>A0A8X8AKN9</accession>
<dbReference type="EMBL" id="JAAWWB010000002">
    <property type="protein sequence ID" value="KAG6788652.1"/>
    <property type="molecule type" value="Genomic_DNA"/>
</dbReference>
<evidence type="ECO:0000313" key="4">
    <source>
        <dbReference type="Proteomes" id="UP000886885"/>
    </source>
</evidence>
<keyword evidence="2" id="KW-0460">Magnesium</keyword>
<dbReference type="AlphaFoldDB" id="A0A8X8AKN9"/>
<proteinExistence type="predicted"/>